<reference evidence="5" key="1">
    <citation type="submission" date="2025-08" db="UniProtKB">
        <authorList>
            <consortium name="RefSeq"/>
        </authorList>
    </citation>
    <scope>IDENTIFICATION</scope>
    <source>
        <tissue evidence="5">Adult</tissue>
    </source>
</reference>
<gene>
    <name evidence="5" type="primary">LOC105233859</name>
</gene>
<accession>A0A6I9WAZ2</accession>
<dbReference type="Proteomes" id="UP001652620">
    <property type="component" value="Chromosome 3"/>
</dbReference>
<dbReference type="PROSITE" id="PS50940">
    <property type="entry name" value="CHIT_BIND_II"/>
    <property type="match status" value="1"/>
</dbReference>
<evidence type="ECO:0000313" key="5">
    <source>
        <dbReference type="RefSeq" id="XP_011214330.2"/>
    </source>
</evidence>
<keyword evidence="4" id="KW-1185">Reference proteome</keyword>
<dbReference type="KEGG" id="bdr:105233859"/>
<evidence type="ECO:0000259" key="3">
    <source>
        <dbReference type="PROSITE" id="PS50940"/>
    </source>
</evidence>
<dbReference type="InterPro" id="IPR036508">
    <property type="entry name" value="Chitin-bd_dom_sf"/>
</dbReference>
<feature type="compositionally biased region" description="Acidic residues" evidence="1">
    <location>
        <begin position="115"/>
        <end position="127"/>
    </location>
</feature>
<evidence type="ECO:0000313" key="4">
    <source>
        <dbReference type="Proteomes" id="UP001652620"/>
    </source>
</evidence>
<dbReference type="RefSeq" id="XP_011214330.2">
    <property type="nucleotide sequence ID" value="XM_011216028.3"/>
</dbReference>
<sequence>MHLRLILLVSATCLLGSAYSAASSDVLASATTAKPQGFAARSIEATDEEDEFESQAQTHLAYRQQQQPQQIQQRQLYDYSQSEEDQEEAPRQIYQSRNVKQQSNYLKQNKKPLTSEEESEEEVEEEPDRLSQLLAKSSFNCNTKNSGYYADESLNCEVFHYCQDNQRHSWICPEGFTFHQIHLICMPPSHDNICQQSSKYHIVNDYLYKPINLQEHQSKPNVTLRYSERYYPENYYENERYEDEEEAPRQRVNHQRQPVQVGFQQQQQQQQQQQPIYQQPRQQVQQVRHQPVHQQSQPQQQQTTAYRKPVATATTTQPQQQQQLVQPIQQHPIQQRPIAQTIAPLVTPSPYRFFTAASPLQHAVPQPQVYRTPEEINISLLQRRPQLFVATSTPRYYEDDYLYERRK</sequence>
<name>A0A6I9WAZ2_BACDO</name>
<feature type="region of interest" description="Disordered" evidence="1">
    <location>
        <begin position="240"/>
        <end position="322"/>
    </location>
</feature>
<dbReference type="GeneID" id="105233859"/>
<dbReference type="PANTHER" id="PTHR22933">
    <property type="entry name" value="FI18007P1-RELATED"/>
    <property type="match status" value="1"/>
</dbReference>
<evidence type="ECO:0000256" key="2">
    <source>
        <dbReference type="SAM" id="SignalP"/>
    </source>
</evidence>
<feature type="compositionally biased region" description="Low complexity" evidence="1">
    <location>
        <begin position="255"/>
        <end position="302"/>
    </location>
</feature>
<dbReference type="AlphaFoldDB" id="A0A6I9WAZ2"/>
<feature type="compositionally biased region" description="Low complexity" evidence="1">
    <location>
        <begin position="63"/>
        <end position="75"/>
    </location>
</feature>
<keyword evidence="2" id="KW-0732">Signal</keyword>
<evidence type="ECO:0000256" key="1">
    <source>
        <dbReference type="SAM" id="MobiDB-lite"/>
    </source>
</evidence>
<feature type="signal peptide" evidence="2">
    <location>
        <begin position="1"/>
        <end position="20"/>
    </location>
</feature>
<dbReference type="SUPFAM" id="SSF57625">
    <property type="entry name" value="Invertebrate chitin-binding proteins"/>
    <property type="match status" value="1"/>
</dbReference>
<dbReference type="FunCoup" id="A0A6I9WAZ2">
    <property type="interactions" value="2"/>
</dbReference>
<organism evidence="4 5">
    <name type="scientific">Bactrocera dorsalis</name>
    <name type="common">Oriental fruit fly</name>
    <name type="synonym">Dacus dorsalis</name>
    <dbReference type="NCBI Taxonomy" id="27457"/>
    <lineage>
        <taxon>Eukaryota</taxon>
        <taxon>Metazoa</taxon>
        <taxon>Ecdysozoa</taxon>
        <taxon>Arthropoda</taxon>
        <taxon>Hexapoda</taxon>
        <taxon>Insecta</taxon>
        <taxon>Pterygota</taxon>
        <taxon>Neoptera</taxon>
        <taxon>Endopterygota</taxon>
        <taxon>Diptera</taxon>
        <taxon>Brachycera</taxon>
        <taxon>Muscomorpha</taxon>
        <taxon>Tephritoidea</taxon>
        <taxon>Tephritidae</taxon>
        <taxon>Bactrocera</taxon>
        <taxon>Bactrocera</taxon>
    </lineage>
</organism>
<feature type="domain" description="Chitin-binding type-2" evidence="3">
    <location>
        <begin position="138"/>
        <end position="196"/>
    </location>
</feature>
<dbReference type="PANTHER" id="PTHR22933:SF31">
    <property type="entry name" value="FI18007P1"/>
    <property type="match status" value="1"/>
</dbReference>
<dbReference type="Pfam" id="PF01607">
    <property type="entry name" value="CBM_14"/>
    <property type="match status" value="1"/>
</dbReference>
<protein>
    <recommendedName>
        <fullName evidence="3">Chitin-binding type-2 domain-containing protein</fullName>
    </recommendedName>
</protein>
<proteinExistence type="predicted"/>
<dbReference type="OrthoDB" id="7426044at2759"/>
<dbReference type="InterPro" id="IPR002557">
    <property type="entry name" value="Chitin-bd_dom"/>
</dbReference>
<feature type="chain" id="PRO_5045471115" description="Chitin-binding type-2 domain-containing protein" evidence="2">
    <location>
        <begin position="21"/>
        <end position="407"/>
    </location>
</feature>
<dbReference type="GO" id="GO:0005576">
    <property type="term" value="C:extracellular region"/>
    <property type="evidence" value="ECO:0007669"/>
    <property type="project" value="InterPro"/>
</dbReference>
<dbReference type="GO" id="GO:0008061">
    <property type="term" value="F:chitin binding"/>
    <property type="evidence" value="ECO:0007669"/>
    <property type="project" value="InterPro"/>
</dbReference>
<feature type="region of interest" description="Disordered" evidence="1">
    <location>
        <begin position="62"/>
        <end position="128"/>
    </location>
</feature>
<feature type="compositionally biased region" description="Polar residues" evidence="1">
    <location>
        <begin position="93"/>
        <end position="107"/>
    </location>
</feature>
<dbReference type="InterPro" id="IPR052976">
    <property type="entry name" value="Scoloptoxin-like"/>
</dbReference>
<feature type="compositionally biased region" description="Low complexity" evidence="1">
    <location>
        <begin position="311"/>
        <end position="322"/>
    </location>
</feature>
<dbReference type="InParanoid" id="A0A6I9WAZ2"/>